<evidence type="ECO:0000256" key="4">
    <source>
        <dbReference type="RuleBase" id="RU003513"/>
    </source>
</evidence>
<dbReference type="KEGG" id="schv:BRCON_1120"/>
<dbReference type="GO" id="GO:0008761">
    <property type="term" value="F:UDP-N-acetylglucosamine 2-epimerase activity"/>
    <property type="evidence" value="ECO:0007669"/>
    <property type="project" value="UniProtKB-EC"/>
</dbReference>
<evidence type="ECO:0000259" key="5">
    <source>
        <dbReference type="Pfam" id="PF02350"/>
    </source>
</evidence>
<name>A0A2Z4Y3V7_SUMC1</name>
<dbReference type="SUPFAM" id="SSF53756">
    <property type="entry name" value="UDP-Glycosyltransferase/glycogen phosphorylase"/>
    <property type="match status" value="1"/>
</dbReference>
<gene>
    <name evidence="6" type="ORF">BRCON_1120</name>
</gene>
<organism evidence="6 7">
    <name type="scientific">Sumerlaea chitinivorans</name>
    <dbReference type="NCBI Taxonomy" id="2250252"/>
    <lineage>
        <taxon>Bacteria</taxon>
        <taxon>Candidatus Sumerlaeota</taxon>
        <taxon>Candidatus Sumerlaeia</taxon>
        <taxon>Candidatus Sumerlaeales</taxon>
        <taxon>Candidatus Sumerlaeaceae</taxon>
        <taxon>Candidatus Sumerlaea</taxon>
    </lineage>
</organism>
<dbReference type="PANTHER" id="PTHR43174:SF2">
    <property type="entry name" value="UDP-N-ACETYLGLUCOSAMINE 2-EPIMERASE"/>
    <property type="match status" value="1"/>
</dbReference>
<accession>A0A2Z4Y3V7</accession>
<proteinExistence type="inferred from homology"/>
<evidence type="ECO:0000256" key="1">
    <source>
        <dbReference type="ARBA" id="ARBA00023235"/>
    </source>
</evidence>
<dbReference type="CDD" id="cd03786">
    <property type="entry name" value="GTB_UDP-GlcNAc_2-Epimerase"/>
    <property type="match status" value="1"/>
</dbReference>
<dbReference type="EC" id="5.1.3.14" evidence="3"/>
<evidence type="ECO:0000256" key="3">
    <source>
        <dbReference type="ARBA" id="ARBA00038858"/>
    </source>
</evidence>
<dbReference type="InterPro" id="IPR029767">
    <property type="entry name" value="WecB-like"/>
</dbReference>
<dbReference type="InterPro" id="IPR003331">
    <property type="entry name" value="UDP_GlcNAc_Epimerase_2_dom"/>
</dbReference>
<reference evidence="6 7" key="1">
    <citation type="submission" date="2018-05" db="EMBL/GenBank/DDBJ databases">
        <title>A metagenomic window into the 2 km-deep terrestrial subsurface aquifer revealed taxonomically and functionally diverse microbial community comprising novel uncultured bacterial lineages.</title>
        <authorList>
            <person name="Kadnikov V.V."/>
            <person name="Mardanov A.V."/>
            <person name="Beletsky A.V."/>
            <person name="Banks D."/>
            <person name="Pimenov N.V."/>
            <person name="Frank Y.A."/>
            <person name="Karnachuk O.V."/>
            <person name="Ravin N.V."/>
        </authorList>
    </citation>
    <scope>NUCLEOTIDE SEQUENCE [LARGE SCALE GENOMIC DNA]</scope>
    <source>
        <strain evidence="6">BY</strain>
    </source>
</reference>
<dbReference type="Pfam" id="PF02350">
    <property type="entry name" value="Epimerase_2"/>
    <property type="match status" value="1"/>
</dbReference>
<dbReference type="NCBIfam" id="TIGR00236">
    <property type="entry name" value="wecB"/>
    <property type="match status" value="1"/>
</dbReference>
<evidence type="ECO:0000313" key="6">
    <source>
        <dbReference type="EMBL" id="AXA35897.1"/>
    </source>
</evidence>
<dbReference type="EMBL" id="CP030759">
    <property type="protein sequence ID" value="AXA35897.1"/>
    <property type="molecule type" value="Genomic_DNA"/>
</dbReference>
<evidence type="ECO:0000256" key="2">
    <source>
        <dbReference type="ARBA" id="ARBA00038209"/>
    </source>
</evidence>
<feature type="domain" description="UDP-N-acetylglucosamine 2-epimerase" evidence="5">
    <location>
        <begin position="30"/>
        <end position="366"/>
    </location>
</feature>
<dbReference type="PANTHER" id="PTHR43174">
    <property type="entry name" value="UDP-N-ACETYLGLUCOSAMINE 2-EPIMERASE"/>
    <property type="match status" value="1"/>
</dbReference>
<keyword evidence="1 4" id="KW-0413">Isomerase</keyword>
<comment type="similarity">
    <text evidence="2 4">Belongs to the UDP-N-acetylglucosamine 2-epimerase family.</text>
</comment>
<sequence>MRQKRLLLIFGTRPEAIKLAPIAIQAQAIEPRAEVRICATGQHNELLKQACDVFGLQPHHWLGVMIPNQTLPQLTARLFETLPPILAEERPDWVIVQGDTTSAFVGAMCAFYERIPVAHVEAGLRTADPYAPFPEEINRRLISHIAQYHFAPTQQARVNLLQEGISPDRIYVTGNTVVDAVQWVLRQELPISEQIRSIIARRFVLITLHRRENFGAPLRAVLMALRKLAEQHPEVEWVFPVHPNPNVRDVVRELLDPCANVQVIEPPDYPSFLTLLKHATLVITDSGGVQEEATALGKELLITREVTERPEVLETGRAHIVGTNAERLIQAAQECLARTKVVHPPTSIHQNPFGDGHAARRILEVLLER</sequence>
<dbReference type="AlphaFoldDB" id="A0A2Z4Y3V7"/>
<protein>
    <recommendedName>
        <fullName evidence="3">UDP-N-acetylglucosamine 2-epimerase (non-hydrolyzing)</fullName>
        <ecNumber evidence="3">5.1.3.14</ecNumber>
    </recommendedName>
</protein>
<dbReference type="Gene3D" id="3.40.50.2000">
    <property type="entry name" value="Glycogen Phosphorylase B"/>
    <property type="match status" value="2"/>
</dbReference>
<dbReference type="Proteomes" id="UP000262583">
    <property type="component" value="Chromosome"/>
</dbReference>
<evidence type="ECO:0000313" key="7">
    <source>
        <dbReference type="Proteomes" id="UP000262583"/>
    </source>
</evidence>